<sequence length="310" mass="36348">MIVKSSSGGVSCLYEWIGKLTRQTKRFRQLANLLHLLPDWLLYAIFYALGNLIYLISGTELRNRIRINMDDLLVRLTRRQIRRLLRAYYRNLAVTLFEVIFGFWRLPRGQAGKLHTAGEHFLQEALSQGKGAIIYAPHVGNFFYYYWYLSNHYNCLTVGTSGSPELKPIYSQYEQMGCLGLDYDETSPLQMIRTLRNHLEQNGVIFILGDFWRRQFPLTELFGKRTRGPQGAAALALDQMTPVIPFSGFRTKGFSHHLVFEEPIYLHELFSRSQRSEAALLLNHSMEQTILSHPEQWFYWFNLHDRWEQD</sequence>
<evidence type="ECO:0000256" key="5">
    <source>
        <dbReference type="ARBA" id="ARBA00023136"/>
    </source>
</evidence>
<dbReference type="PANTHER" id="PTHR30606:SF10">
    <property type="entry name" value="PHOSPHATIDYLINOSITOL MANNOSIDE ACYLTRANSFERASE"/>
    <property type="match status" value="1"/>
</dbReference>
<gene>
    <name evidence="8" type="ORF">EHS13_07480</name>
</gene>
<name>A0A6B8RG80_9BACL</name>
<keyword evidence="7" id="KW-1133">Transmembrane helix</keyword>
<comment type="subcellular location">
    <subcellularLocation>
        <location evidence="1">Cell inner membrane</location>
    </subcellularLocation>
</comment>
<keyword evidence="2" id="KW-1003">Cell membrane</keyword>
<evidence type="ECO:0000313" key="9">
    <source>
        <dbReference type="Proteomes" id="UP000426246"/>
    </source>
</evidence>
<dbReference type="PANTHER" id="PTHR30606">
    <property type="entry name" value="LIPID A BIOSYNTHESIS LAUROYL ACYLTRANSFERASE"/>
    <property type="match status" value="1"/>
</dbReference>
<evidence type="ECO:0000256" key="1">
    <source>
        <dbReference type="ARBA" id="ARBA00004533"/>
    </source>
</evidence>
<evidence type="ECO:0000313" key="8">
    <source>
        <dbReference type="EMBL" id="QGQ94734.1"/>
    </source>
</evidence>
<dbReference type="CDD" id="cd07984">
    <property type="entry name" value="LPLAT_LABLAT-like"/>
    <property type="match status" value="1"/>
</dbReference>
<evidence type="ECO:0000256" key="4">
    <source>
        <dbReference type="ARBA" id="ARBA00022679"/>
    </source>
</evidence>
<organism evidence="8 9">
    <name type="scientific">Paenibacillus psychroresistens</name>
    <dbReference type="NCBI Taxonomy" id="1778678"/>
    <lineage>
        <taxon>Bacteria</taxon>
        <taxon>Bacillati</taxon>
        <taxon>Bacillota</taxon>
        <taxon>Bacilli</taxon>
        <taxon>Bacillales</taxon>
        <taxon>Paenibacillaceae</taxon>
        <taxon>Paenibacillus</taxon>
    </lineage>
</organism>
<keyword evidence="4 8" id="KW-0808">Transferase</keyword>
<dbReference type="AlphaFoldDB" id="A0A6B8RG80"/>
<dbReference type="Proteomes" id="UP000426246">
    <property type="component" value="Chromosome"/>
</dbReference>
<evidence type="ECO:0000256" key="6">
    <source>
        <dbReference type="ARBA" id="ARBA00023315"/>
    </source>
</evidence>
<dbReference type="GO" id="GO:0005886">
    <property type="term" value="C:plasma membrane"/>
    <property type="evidence" value="ECO:0007669"/>
    <property type="project" value="UniProtKB-SubCell"/>
</dbReference>
<accession>A0A6B8RG80</accession>
<feature type="transmembrane region" description="Helical" evidence="7">
    <location>
        <begin position="88"/>
        <end position="106"/>
    </location>
</feature>
<reference evidence="9" key="1">
    <citation type="submission" date="2018-11" db="EMBL/GenBank/DDBJ databases">
        <title>Complete genome sequence of Paenibacillus sp. ML311-T8.</title>
        <authorList>
            <person name="Nam Y.-D."/>
            <person name="Kang J."/>
            <person name="Chung W.-H."/>
            <person name="Park Y.S."/>
        </authorList>
    </citation>
    <scope>NUCLEOTIDE SEQUENCE [LARGE SCALE GENOMIC DNA]</scope>
    <source>
        <strain evidence="9">ML311-T8</strain>
    </source>
</reference>
<keyword evidence="6 8" id="KW-0012">Acyltransferase</keyword>
<dbReference type="EMBL" id="CP034235">
    <property type="protein sequence ID" value="QGQ94734.1"/>
    <property type="molecule type" value="Genomic_DNA"/>
</dbReference>
<keyword evidence="3" id="KW-0997">Cell inner membrane</keyword>
<dbReference type="Pfam" id="PF03279">
    <property type="entry name" value="Lip_A_acyltrans"/>
    <property type="match status" value="1"/>
</dbReference>
<dbReference type="GO" id="GO:0009247">
    <property type="term" value="P:glycolipid biosynthetic process"/>
    <property type="evidence" value="ECO:0007669"/>
    <property type="project" value="UniProtKB-ARBA"/>
</dbReference>
<protein>
    <submittedName>
        <fullName evidence="8">Lipid A biosynthesis acyltransferase</fullName>
    </submittedName>
</protein>
<proteinExistence type="predicted"/>
<keyword evidence="9" id="KW-1185">Reference proteome</keyword>
<evidence type="ECO:0000256" key="3">
    <source>
        <dbReference type="ARBA" id="ARBA00022519"/>
    </source>
</evidence>
<dbReference type="KEGG" id="ppsc:EHS13_07480"/>
<dbReference type="InterPro" id="IPR004960">
    <property type="entry name" value="LipA_acyltrans"/>
</dbReference>
<keyword evidence="5 7" id="KW-0472">Membrane</keyword>
<feature type="transmembrane region" description="Helical" evidence="7">
    <location>
        <begin position="40"/>
        <end position="57"/>
    </location>
</feature>
<evidence type="ECO:0000256" key="2">
    <source>
        <dbReference type="ARBA" id="ARBA00022475"/>
    </source>
</evidence>
<keyword evidence="7" id="KW-0812">Transmembrane</keyword>
<evidence type="ECO:0000256" key="7">
    <source>
        <dbReference type="SAM" id="Phobius"/>
    </source>
</evidence>
<dbReference type="GO" id="GO:0016746">
    <property type="term" value="F:acyltransferase activity"/>
    <property type="evidence" value="ECO:0007669"/>
    <property type="project" value="UniProtKB-KW"/>
</dbReference>